<feature type="domain" description="O-acyltransferase WSD1 C-terminal" evidence="12">
    <location>
        <begin position="280"/>
        <end position="421"/>
    </location>
</feature>
<evidence type="ECO:0000256" key="3">
    <source>
        <dbReference type="ARBA" id="ARBA00009587"/>
    </source>
</evidence>
<evidence type="ECO:0000256" key="10">
    <source>
        <dbReference type="ARBA" id="ARBA00048109"/>
    </source>
</evidence>
<dbReference type="InterPro" id="IPR009721">
    <property type="entry name" value="O-acyltransferase_WSD1_C"/>
</dbReference>
<dbReference type="Proteomes" id="UP000708347">
    <property type="component" value="Unassembled WGS sequence"/>
</dbReference>
<evidence type="ECO:0000256" key="2">
    <source>
        <dbReference type="ARBA" id="ARBA00005189"/>
    </source>
</evidence>
<protein>
    <recommendedName>
        <fullName evidence="4">diacylglycerol O-acyltransferase</fullName>
        <ecNumber evidence="4">2.3.1.20</ecNumber>
    </recommendedName>
</protein>
<evidence type="ECO:0000259" key="12">
    <source>
        <dbReference type="Pfam" id="PF06974"/>
    </source>
</evidence>
<dbReference type="EC" id="2.3.1.20" evidence="4"/>
<evidence type="ECO:0000256" key="4">
    <source>
        <dbReference type="ARBA" id="ARBA00013244"/>
    </source>
</evidence>
<keyword evidence="14" id="KW-1185">Reference proteome</keyword>
<dbReference type="Pfam" id="PF06974">
    <property type="entry name" value="WS_DGAT_C"/>
    <property type="match status" value="1"/>
</dbReference>
<dbReference type="PANTHER" id="PTHR31650">
    <property type="entry name" value="O-ACYLTRANSFERASE (WSD1-LIKE) FAMILY PROTEIN"/>
    <property type="match status" value="1"/>
</dbReference>
<comment type="pathway">
    <text evidence="2">Lipid metabolism.</text>
</comment>
<comment type="similarity">
    <text evidence="3">Belongs to the long-chain O-acyltransferase family.</text>
</comment>
<sequence length="427" mass="45751">MVPDDSDRLSADDAHILGLESASITGHTLKLVVLEPGAALDIDALRAVVAERLPSQPRATHRVDTSGAEPRWVAAADFDISQHVRHGPDVSCATTSDLWRIVSGLMSEHLDRSRPLWTFDLIGPLADGRQAIAARIHHAMADGIAGVRFLNSVLFDAYQEATKATGSTPGQHDSPGLTPLEEAWRLPAALIRELGHPDDYAPFDRPVTIARELAFAVAPLVEVKAIGRSRPNAATVNDVLLAVIAGGLRRWLGEGGARDLRAQIPVSLHHRAEVATDLSNRDSFLNIDLPLAEADPLRRLDRISAETRERKRLDDADEMYDLFHALGCIKSIGAAAQRLAGSSHEFSLSISNVPGPRDPVQVAGRRVQHLFSSSEPAAHHALRISAISCAGDMGIGLCTDPTALPDIAALADCVEASYTELRAAAGI</sequence>
<gene>
    <name evidence="13" type="ORF">FEG63_10195</name>
</gene>
<keyword evidence="9" id="KW-0012">Acyltransferase</keyword>
<dbReference type="RefSeq" id="WP_174397724.1">
    <property type="nucleotide sequence ID" value="NZ_VBSB01000005.1"/>
</dbReference>
<proteinExistence type="inferred from homology"/>
<name>A0ABX2JQF2_9MYCO</name>
<evidence type="ECO:0000313" key="13">
    <source>
        <dbReference type="EMBL" id="NTY59918.1"/>
    </source>
</evidence>
<reference evidence="13 14" key="1">
    <citation type="submission" date="2019-05" db="EMBL/GenBank/DDBJ databases">
        <title>Mycolicibacterium sphagni ENV482 genome assembly.</title>
        <authorList>
            <person name="Chen W."/>
            <person name="Faulkner N.W."/>
            <person name="Hyman M.R."/>
        </authorList>
    </citation>
    <scope>NUCLEOTIDE SEQUENCE [LARGE SCALE GENOMIC DNA]</scope>
    <source>
        <strain evidence="13 14">ENV482</strain>
    </source>
</reference>
<evidence type="ECO:0000256" key="8">
    <source>
        <dbReference type="ARBA" id="ARBA00023098"/>
    </source>
</evidence>
<evidence type="ECO:0000256" key="5">
    <source>
        <dbReference type="ARBA" id="ARBA00022516"/>
    </source>
</evidence>
<evidence type="ECO:0000313" key="14">
    <source>
        <dbReference type="Proteomes" id="UP000708347"/>
    </source>
</evidence>
<feature type="domain" description="O-acyltransferase WSD1-like N-terminal" evidence="11">
    <location>
        <begin position="9"/>
        <end position="174"/>
    </location>
</feature>
<dbReference type="SUPFAM" id="SSF52777">
    <property type="entry name" value="CoA-dependent acyltransferases"/>
    <property type="match status" value="1"/>
</dbReference>
<dbReference type="Pfam" id="PF03007">
    <property type="entry name" value="WS_DGAT_cat"/>
    <property type="match status" value="1"/>
</dbReference>
<keyword evidence="6" id="KW-0808">Transferase</keyword>
<keyword evidence="5" id="KW-0444">Lipid biosynthesis</keyword>
<evidence type="ECO:0000256" key="1">
    <source>
        <dbReference type="ARBA" id="ARBA00004771"/>
    </source>
</evidence>
<comment type="caution">
    <text evidence="13">The sequence shown here is derived from an EMBL/GenBank/DDBJ whole genome shotgun (WGS) entry which is preliminary data.</text>
</comment>
<organism evidence="13 14">
    <name type="scientific">Mycolicibacterium sphagni</name>
    <dbReference type="NCBI Taxonomy" id="1786"/>
    <lineage>
        <taxon>Bacteria</taxon>
        <taxon>Bacillati</taxon>
        <taxon>Actinomycetota</taxon>
        <taxon>Actinomycetes</taxon>
        <taxon>Mycobacteriales</taxon>
        <taxon>Mycobacteriaceae</taxon>
        <taxon>Mycolicibacterium</taxon>
    </lineage>
</organism>
<dbReference type="InterPro" id="IPR004255">
    <property type="entry name" value="O-acyltransferase_WSD1_N"/>
</dbReference>
<dbReference type="PANTHER" id="PTHR31650:SF1">
    <property type="entry name" value="WAX ESTER SYNTHASE_DIACYLGLYCEROL ACYLTRANSFERASE 4-RELATED"/>
    <property type="match status" value="1"/>
</dbReference>
<evidence type="ECO:0000256" key="6">
    <source>
        <dbReference type="ARBA" id="ARBA00022679"/>
    </source>
</evidence>
<dbReference type="InterPro" id="IPR045034">
    <property type="entry name" value="O-acyltransferase_WSD1-like"/>
</dbReference>
<evidence type="ECO:0000259" key="11">
    <source>
        <dbReference type="Pfam" id="PF03007"/>
    </source>
</evidence>
<evidence type="ECO:0000256" key="9">
    <source>
        <dbReference type="ARBA" id="ARBA00023315"/>
    </source>
</evidence>
<dbReference type="EMBL" id="VBSB01000005">
    <property type="protein sequence ID" value="NTY59918.1"/>
    <property type="molecule type" value="Genomic_DNA"/>
</dbReference>
<accession>A0ABX2JQF2</accession>
<comment type="catalytic activity">
    <reaction evidence="10">
        <text>an acyl-CoA + a 1,2-diacyl-sn-glycerol = a triacyl-sn-glycerol + CoA</text>
        <dbReference type="Rhea" id="RHEA:10868"/>
        <dbReference type="ChEBI" id="CHEBI:17815"/>
        <dbReference type="ChEBI" id="CHEBI:57287"/>
        <dbReference type="ChEBI" id="CHEBI:58342"/>
        <dbReference type="ChEBI" id="CHEBI:64615"/>
        <dbReference type="EC" id="2.3.1.20"/>
    </reaction>
</comment>
<evidence type="ECO:0000256" key="7">
    <source>
        <dbReference type="ARBA" id="ARBA00022798"/>
    </source>
</evidence>
<keyword evidence="7" id="KW-0319">Glycerol metabolism</keyword>
<keyword evidence="8" id="KW-0443">Lipid metabolism</keyword>
<comment type="pathway">
    <text evidence="1">Glycerolipid metabolism; triacylglycerol biosynthesis.</text>
</comment>